<organism evidence="1 2">
    <name type="scientific">Naganishia cerealis</name>
    <dbReference type="NCBI Taxonomy" id="610337"/>
    <lineage>
        <taxon>Eukaryota</taxon>
        <taxon>Fungi</taxon>
        <taxon>Dikarya</taxon>
        <taxon>Basidiomycota</taxon>
        <taxon>Agaricomycotina</taxon>
        <taxon>Tremellomycetes</taxon>
        <taxon>Filobasidiales</taxon>
        <taxon>Filobasidiaceae</taxon>
        <taxon>Naganishia</taxon>
    </lineage>
</organism>
<protein>
    <submittedName>
        <fullName evidence="1">Uncharacterized protein</fullName>
    </submittedName>
</protein>
<dbReference type="Proteomes" id="UP001241377">
    <property type="component" value="Unassembled WGS sequence"/>
</dbReference>
<gene>
    <name evidence="1" type="ORF">QFC19_006808</name>
</gene>
<accession>A0ACC2VE79</accession>
<sequence length="1331" mass="137116">MSGHNDGNNMAVTRSGASGPVRASKTKQTRQRRAPGNNKPYARPAPKSQSESVSGPLSEGLTRSDSQSSLFGGIKSVFSRLFTGGNAAEAEASSRSKGQSGQRDSGDESFDPDRTKSVQGDLSTDDSEDDGDESRLLSAQHDMDESFDNEPRTSGSGGNVTTADSNKRFLPSPEHASSQPSSKRVRRASPSPPKRSMGFRKSEMGMNGMSGSVSLGYASPALSSIARGSVTGKQLTSAGTSQSSGMRRSGTLLNLDLHRSVRPGTEITKQTEYSHSSQQQTIPVSSGLRNSKIWSPWNEQEEAAERRQRSSVASSTKGFSRSGSVGYGLNAAAASPLRHPYTALAHTRATTRMDLAPHGLPSVSPFAAPSSPTRPRTVLHPLQSASITRSPSLPGGRMRPIMSSLSAMRDPYQRDQGRDSTALPQSPSVSKLNVAQHRQHELERSPSMSRMRDSSVLSGMSDLLVREPPNKRSKTQGFTPETFELQHKTEADRILASLTNMRNANPSSNAALSASYSSRTLRKQIAVPAPSPLRDFDPLSLASSGLGKLRKTREMDTSVMVSPYANKRARGRKLQVEESEGSEDEAQSQKPENEDSHEGRLASEAPTERRQRSQTPVREIPNKKPGSPAPAELKRPDPATFPEPISKVSKPLPVAFSPSAKNLPTSARTTSSLRAKTTMTTRKHTSAAGSAASSPRPGRFSAVDYDEEDDYSPDLAELEAAAAAKASKGSAFSSAPKITGPMDLFAPKSTAPALATSEVSSENALTQPSSSTNKEDQQAGSLRQAPNFLNVKADHRPRASSPLKAMVVPSPESNKISPTTSQAGGSSFASSVPSFSFAKPSKGTDASTPAFSFGAPKPTEKEEQGAVTSTSKSTFSFGLGKPSSAPVPATPSFFFGTPDKSTEGQESSTTPAAPVPSALPSFSFGAETTTKPEIARIPATSFGASNPLSESASGPPSFFSQSVAEKPALAAPAEPKGVAPPKSGLFSFSAAPPSTAAADITPAAKAALPTGNPFAAIVPVSDKAAPAPPTATATTKNLFSFGTPAATPAAATSVPLQENPTNASVTANSNVFGSAAATSIAPPATTTFKFGAPAANVSGGTTSAPSFSFGKPTETPKPAASSPFTFGSNTSAAPGSTPAETSQKPQSIPSFSFGASSNSAILPTATPSTAGGFGAGGPPTPSTSTGFNFGSTSSGFGSSTPTATGFGTARTTGMFGSANTSAPPASIAPVFEGFGSSTASPTPPAVSTGFNFGATVTATPTANAPFAFGAPSIAPAAPAAPPFGGFAVASPALGAREATATPPPTFNMGADNTPSSPGGGRKIRAMPKRKK</sequence>
<reference evidence="1" key="1">
    <citation type="submission" date="2023-04" db="EMBL/GenBank/DDBJ databases">
        <title>Draft Genome sequencing of Naganishia species isolated from polar environments using Oxford Nanopore Technology.</title>
        <authorList>
            <person name="Leo P."/>
            <person name="Venkateswaran K."/>
        </authorList>
    </citation>
    <scope>NUCLEOTIDE SEQUENCE</scope>
    <source>
        <strain evidence="1">MNA-CCFEE 5261</strain>
    </source>
</reference>
<comment type="caution">
    <text evidence="1">The sequence shown here is derived from an EMBL/GenBank/DDBJ whole genome shotgun (WGS) entry which is preliminary data.</text>
</comment>
<keyword evidence="2" id="KW-1185">Reference proteome</keyword>
<evidence type="ECO:0000313" key="1">
    <source>
        <dbReference type="EMBL" id="KAJ9097438.1"/>
    </source>
</evidence>
<dbReference type="EMBL" id="JASBWR010000086">
    <property type="protein sequence ID" value="KAJ9097438.1"/>
    <property type="molecule type" value="Genomic_DNA"/>
</dbReference>
<evidence type="ECO:0000313" key="2">
    <source>
        <dbReference type="Proteomes" id="UP001241377"/>
    </source>
</evidence>
<name>A0ACC2VE79_9TREE</name>
<proteinExistence type="predicted"/>